<comment type="caution">
    <text evidence="2">The sequence shown here is derived from an EMBL/GenBank/DDBJ whole genome shotgun (WGS) entry which is preliminary data.</text>
</comment>
<dbReference type="STRING" id="1469647.BC351_33520"/>
<dbReference type="RefSeq" id="WP_079416540.1">
    <property type="nucleotide sequence ID" value="NZ_MBTG01000027.1"/>
</dbReference>
<proteinExistence type="predicted"/>
<dbReference type="AlphaFoldDB" id="A0A1V4HDX6"/>
<evidence type="ECO:0000313" key="2">
    <source>
        <dbReference type="EMBL" id="OPH52081.1"/>
    </source>
</evidence>
<evidence type="ECO:0000256" key="1">
    <source>
        <dbReference type="SAM" id="SignalP"/>
    </source>
</evidence>
<name>A0A1V4HDX6_9BACL</name>
<gene>
    <name evidence="2" type="ORF">BC351_33520</name>
</gene>
<dbReference type="OrthoDB" id="2545931at2"/>
<sequence>MKTIFKQATLSFALASSLLMSGIPANANGAAESTSAAVYKMNADLHVRVQGVFNEKTTGGVRLGAVIRMNNTSNHTLRIPDHELRVTTPDGFVYTLRPSSTNERGIQPDAEVELTYMLVVNRPSQISIAELSLIDVNKDVYPKQETAIFTVPIDAIVWNGKLDGFKDAALLKKWGESFTIPTLESPLSYRTISISTTNSNDGSDYVVKLLATNPSDRIETVPALELAGKTKTDVFTGQQVEANPVALQPGESKYVHFAIHTEMDAVLASLNVLTTETFTQAETNGTVKSSNFGIGKLNIDLAQDKPDVPSYAYNSRITFDAWNDAIHQDLEVALTELRVSDNADQGSKLAAAKFKFTNKGLTMLPIPALLTELQSPAGYDYTGIRQSEVQNSIAPGTSSVVNYTFALPVSETGETFMMKLQQQLSRNSGSRPESAYKSTIASLQVTPQGKEDRHKISLYPYTLDIKDYLLTQITSPDQMIAISYTYKLQMFLELNRDPRVLTDSTFSKLKFELVDPSGSILGSQSFPFTGNDRLVNGKQTLTFQHLRTDQIQNNVSVNVYESILTPSGEVNRLITVLK</sequence>
<keyword evidence="1" id="KW-0732">Signal</keyword>
<dbReference type="Proteomes" id="UP000190626">
    <property type="component" value="Unassembled WGS sequence"/>
</dbReference>
<evidence type="ECO:0000313" key="3">
    <source>
        <dbReference type="Proteomes" id="UP000190626"/>
    </source>
</evidence>
<feature type="signal peptide" evidence="1">
    <location>
        <begin position="1"/>
        <end position="27"/>
    </location>
</feature>
<dbReference type="EMBL" id="MBTG01000027">
    <property type="protein sequence ID" value="OPH52081.1"/>
    <property type="molecule type" value="Genomic_DNA"/>
</dbReference>
<accession>A0A1V4HDX6</accession>
<reference evidence="3" key="1">
    <citation type="submission" date="2016-07" db="EMBL/GenBank/DDBJ databases">
        <authorList>
            <person name="Florea S."/>
            <person name="Webb J.S."/>
            <person name="Jaromczyk J."/>
            <person name="Schardl C.L."/>
        </authorList>
    </citation>
    <scope>NUCLEOTIDE SEQUENCE [LARGE SCALE GENOMIC DNA]</scope>
    <source>
        <strain evidence="3">CY1</strain>
    </source>
</reference>
<feature type="chain" id="PRO_5013206155" evidence="1">
    <location>
        <begin position="28"/>
        <end position="578"/>
    </location>
</feature>
<keyword evidence="3" id="KW-1185">Reference proteome</keyword>
<protein>
    <submittedName>
        <fullName evidence="2">Uncharacterized protein</fullName>
    </submittedName>
</protein>
<organism evidence="2 3">
    <name type="scientific">Paenibacillus ferrarius</name>
    <dbReference type="NCBI Taxonomy" id="1469647"/>
    <lineage>
        <taxon>Bacteria</taxon>
        <taxon>Bacillati</taxon>
        <taxon>Bacillota</taxon>
        <taxon>Bacilli</taxon>
        <taxon>Bacillales</taxon>
        <taxon>Paenibacillaceae</taxon>
        <taxon>Paenibacillus</taxon>
    </lineage>
</organism>